<reference evidence="4" key="1">
    <citation type="journal article" date="2014" name="BMC Microbiol.">
        <title>Comparative analysis of hapalindole, ambiguine and welwitindolinone gene clusters and reconstitution of indole-isonitrile biosynthesis from cyanobacteria.</title>
        <authorList>
            <person name="Micallef M.L."/>
            <person name="Sharma D."/>
            <person name="Bunn B.M."/>
            <person name="Gerwick L."/>
            <person name="Viswanathan R."/>
            <person name="Moffitt M.C."/>
        </authorList>
    </citation>
    <scope>NUCLEOTIDE SEQUENCE</scope>
    <source>
        <strain evidence="4">UH HT-29-1</strain>
    </source>
</reference>
<feature type="compositionally biased region" description="Polar residues" evidence="1">
    <location>
        <begin position="235"/>
        <end position="245"/>
    </location>
</feature>
<feature type="domain" description="Transposase DDE" evidence="3">
    <location>
        <begin position="34"/>
        <end position="131"/>
    </location>
</feature>
<dbReference type="InterPro" id="IPR025668">
    <property type="entry name" value="Tnp_DDE_dom"/>
</dbReference>
<dbReference type="EMBL" id="KJ767018">
    <property type="protein sequence ID" value="AIH14825.1"/>
    <property type="molecule type" value="Genomic_DNA"/>
</dbReference>
<proteinExistence type="predicted"/>
<dbReference type="Pfam" id="PF01609">
    <property type="entry name" value="DDE_Tnp_1"/>
    <property type="match status" value="1"/>
</dbReference>
<evidence type="ECO:0000259" key="3">
    <source>
        <dbReference type="Pfam" id="PF13737"/>
    </source>
</evidence>
<dbReference type="NCBIfam" id="NF033579">
    <property type="entry name" value="transpos_IS5_2"/>
    <property type="match status" value="1"/>
</dbReference>
<sequence length="326" mass="37071">MILIADVRSPPSPTMKTKAQYKVKNWNAYDAALKQRGSITFWVNEEIIEQWRNQQKTGKKGASNYYSDVAIATMGTIQSVFHLPGRQTEGFLESLFTLMGIELAVPDHSTLSRRLSKLCVELPVIPKDKAVRRCSGFNWSKSLWEGEWKVRTHGVGKRRTWRKLHLGVDCESGEILGAVVTTNDMADCEVLPDKGEQIEQPIEQVSGDGGYDTKGCYDTISQRGAKAIIPPRSNAKMQQPHSHSQPHPRDENVRRVNQVGRKQWKQESGYHRRSLSETAIFRLKIIFGGKLRRRFFDNQAVELFLQCAALNRMIQLGKPDSYKVEN</sequence>
<dbReference type="GO" id="GO:0006313">
    <property type="term" value="P:DNA transposition"/>
    <property type="evidence" value="ECO:0007669"/>
    <property type="project" value="InterPro"/>
</dbReference>
<name>A0A075X5W1_9CYAN</name>
<dbReference type="AlphaFoldDB" id="A0A075X5W1"/>
<dbReference type="PANTHER" id="PTHR34631">
    <property type="match status" value="1"/>
</dbReference>
<dbReference type="InterPro" id="IPR053520">
    <property type="entry name" value="Transposase_Tn903"/>
</dbReference>
<feature type="region of interest" description="Disordered" evidence="1">
    <location>
        <begin position="233"/>
        <end position="252"/>
    </location>
</feature>
<organism evidence="4">
    <name type="scientific">Westiella intricata UH HT-29-1</name>
    <dbReference type="NCBI Taxonomy" id="1524912"/>
    <lineage>
        <taxon>Bacteria</taxon>
        <taxon>Bacillati</taxon>
        <taxon>Cyanobacteriota</taxon>
        <taxon>Cyanophyceae</taxon>
        <taxon>Nostocales</taxon>
        <taxon>Hapalosiphonaceae</taxon>
        <taxon>Westiella</taxon>
    </lineage>
</organism>
<evidence type="ECO:0000313" key="4">
    <source>
        <dbReference type="EMBL" id="AIH14825.1"/>
    </source>
</evidence>
<dbReference type="GO" id="GO:0004803">
    <property type="term" value="F:transposase activity"/>
    <property type="evidence" value="ECO:0007669"/>
    <property type="project" value="InterPro"/>
</dbReference>
<accession>A0A075X5W1</accession>
<gene>
    <name evidence="4" type="primary">welS1</name>
</gene>
<dbReference type="InterPro" id="IPR002559">
    <property type="entry name" value="Transposase_11"/>
</dbReference>
<dbReference type="GO" id="GO:0003677">
    <property type="term" value="F:DNA binding"/>
    <property type="evidence" value="ECO:0007669"/>
    <property type="project" value="InterPro"/>
</dbReference>
<dbReference type="Pfam" id="PF13737">
    <property type="entry name" value="DDE_Tnp_1_5"/>
    <property type="match status" value="1"/>
</dbReference>
<dbReference type="PANTHER" id="PTHR34631:SF3">
    <property type="entry name" value="ISSOD12 TRANSPOSASE TNPA_ISSOD12"/>
    <property type="match status" value="1"/>
</dbReference>
<feature type="domain" description="Transposase IS4-like" evidence="2">
    <location>
        <begin position="143"/>
        <end position="311"/>
    </location>
</feature>
<dbReference type="InterPro" id="IPR053172">
    <property type="entry name" value="Tn903_transposase"/>
</dbReference>
<evidence type="ECO:0000256" key="1">
    <source>
        <dbReference type="SAM" id="MobiDB-lite"/>
    </source>
</evidence>
<evidence type="ECO:0000259" key="2">
    <source>
        <dbReference type="Pfam" id="PF01609"/>
    </source>
</evidence>
<protein>
    <submittedName>
        <fullName evidence="4">Transposase</fullName>
    </submittedName>
</protein>